<evidence type="ECO:0000256" key="4">
    <source>
        <dbReference type="ARBA" id="ARBA00022989"/>
    </source>
</evidence>
<evidence type="ECO:0000256" key="3">
    <source>
        <dbReference type="ARBA" id="ARBA00022692"/>
    </source>
</evidence>
<dbReference type="GO" id="GO:0015209">
    <property type="term" value="F:cytosine transmembrane transporter activity"/>
    <property type="evidence" value="ECO:0007669"/>
    <property type="project" value="InterPro"/>
</dbReference>
<dbReference type="CDD" id="cd11484">
    <property type="entry name" value="SLC-NCS1sbd_CobB-like"/>
    <property type="match status" value="1"/>
</dbReference>
<feature type="transmembrane region" description="Helical" evidence="6">
    <location>
        <begin position="196"/>
        <end position="216"/>
    </location>
</feature>
<comment type="similarity">
    <text evidence="2">Belongs to the purine-cytosine permease (2.A.39) family.</text>
</comment>
<dbReference type="RefSeq" id="WP_044037137.1">
    <property type="nucleotide sequence ID" value="NZ_HG917868.1"/>
</dbReference>
<dbReference type="PANTHER" id="PTHR30569:SF0">
    <property type="entry name" value="CYTOSINE PERMEASE"/>
    <property type="match status" value="1"/>
</dbReference>
<dbReference type="Gene3D" id="1.10.4160.10">
    <property type="entry name" value="Hydantoin permease"/>
    <property type="match status" value="1"/>
</dbReference>
<dbReference type="PATRIC" id="fig|1216932.3.peg.1055"/>
<reference evidence="7 8" key="1">
    <citation type="submission" date="2013-11" db="EMBL/GenBank/DDBJ databases">
        <title>Complete genome sequence of Clostridum sp. M2/40.</title>
        <authorList>
            <person name="Wibberg D."/>
            <person name="Puehler A."/>
            <person name="Schlueter A."/>
        </authorList>
    </citation>
    <scope>NUCLEOTIDE SEQUENCE [LARGE SCALE GENOMIC DNA]</scope>
    <source>
        <strain evidence="8">M2/40</strain>
    </source>
</reference>
<comment type="subcellular location">
    <subcellularLocation>
        <location evidence="1">Membrane</location>
        <topology evidence="1">Multi-pass membrane protein</topology>
    </subcellularLocation>
</comment>
<feature type="transmembrane region" description="Helical" evidence="6">
    <location>
        <begin position="57"/>
        <end position="79"/>
    </location>
</feature>
<keyword evidence="4 6" id="KW-1133">Transmembrane helix</keyword>
<dbReference type="HOGENOM" id="CLU_035711_1_1_9"/>
<evidence type="ECO:0000256" key="1">
    <source>
        <dbReference type="ARBA" id="ARBA00004141"/>
    </source>
</evidence>
<proteinExistence type="inferred from homology"/>
<feature type="transmembrane region" description="Helical" evidence="6">
    <location>
        <begin position="307"/>
        <end position="323"/>
    </location>
</feature>
<organism evidence="7 8">
    <name type="scientific">Clostridium bornimense</name>
    <dbReference type="NCBI Taxonomy" id="1216932"/>
    <lineage>
        <taxon>Bacteria</taxon>
        <taxon>Bacillati</taxon>
        <taxon>Bacillota</taxon>
        <taxon>Clostridia</taxon>
        <taxon>Eubacteriales</taxon>
        <taxon>Clostridiaceae</taxon>
        <taxon>Clostridium</taxon>
    </lineage>
</organism>
<keyword evidence="5 6" id="KW-0472">Membrane</keyword>
<dbReference type="InterPro" id="IPR030191">
    <property type="entry name" value="CodB"/>
</dbReference>
<evidence type="ECO:0000313" key="8">
    <source>
        <dbReference type="Proteomes" id="UP000019426"/>
    </source>
</evidence>
<dbReference type="EMBL" id="HG917868">
    <property type="protein sequence ID" value="CDM68229.1"/>
    <property type="molecule type" value="Genomic_DNA"/>
</dbReference>
<feature type="transmembrane region" description="Helical" evidence="6">
    <location>
        <begin position="131"/>
        <end position="150"/>
    </location>
</feature>
<feature type="transmembrane region" description="Helical" evidence="6">
    <location>
        <begin position="157"/>
        <end position="176"/>
    </location>
</feature>
<dbReference type="eggNOG" id="COG1457">
    <property type="taxonomic scope" value="Bacteria"/>
</dbReference>
<dbReference type="AlphaFoldDB" id="W6RX71"/>
<feature type="transmembrane region" description="Helical" evidence="6">
    <location>
        <begin position="387"/>
        <end position="405"/>
    </location>
</feature>
<feature type="transmembrane region" description="Helical" evidence="6">
    <location>
        <begin position="264"/>
        <end position="282"/>
    </location>
</feature>
<dbReference type="Pfam" id="PF02133">
    <property type="entry name" value="Transp_cyt_pur"/>
    <property type="match status" value="1"/>
</dbReference>
<dbReference type="Proteomes" id="UP000019426">
    <property type="component" value="Chromosome M2/40_rep1"/>
</dbReference>
<name>W6RX71_9CLOT</name>
<evidence type="ECO:0000256" key="6">
    <source>
        <dbReference type="SAM" id="Phobius"/>
    </source>
</evidence>
<dbReference type="PANTHER" id="PTHR30569">
    <property type="entry name" value="CYTOSINE TRANSPORTER CODB"/>
    <property type="match status" value="1"/>
</dbReference>
<dbReference type="NCBIfam" id="NF008241">
    <property type="entry name" value="PRK11017.1"/>
    <property type="match status" value="1"/>
</dbReference>
<evidence type="ECO:0000313" key="7">
    <source>
        <dbReference type="EMBL" id="CDM68229.1"/>
    </source>
</evidence>
<dbReference type="STRING" id="1216932.CM240_1065"/>
<evidence type="ECO:0000256" key="2">
    <source>
        <dbReference type="ARBA" id="ARBA00008974"/>
    </source>
</evidence>
<feature type="transmembrane region" description="Helical" evidence="6">
    <location>
        <begin position="228"/>
        <end position="252"/>
    </location>
</feature>
<sequence length="411" mass="43864">MKQKKKIYDGDYELTNVPSKGKKGFFSMFVVMLGFTFFSASMLTGGNLGTGLSLKEFFIAVIIGNLILACYTGALAYIGSDTGLSMHLLARYSFGEKGSYLASFVTSITQIGWFGVGIAMFAIPVSNRLNINLYLLVAITGILMTATAYFGMKSLTILSAIAVPAIAILGSSSAYMAADSVGGLQGLMNIEPESKMALVTAVTLCVGSFISGGTATPDFTRFAKNRKIAVSTTVIAFFIGNTLMFIFGAIGAMVTGNSDIADVMFSQGLLIPAIIVLGLNIWTTNDNAIYTAGLGLSNITKLPKKKLVIISGVVGTIGAVWLNNNFTGFLTFLNSMLPPVGGIIIADYFIIKKRKYDEIQKAEFKNINWIAIVSFIIGFLVSNIINVGVIAINALVATIISYIIGTKLFHK</sequence>
<dbReference type="InterPro" id="IPR001248">
    <property type="entry name" value="Pur-cyt_permease"/>
</dbReference>
<feature type="transmembrane region" description="Helical" evidence="6">
    <location>
        <begin position="329"/>
        <end position="351"/>
    </location>
</feature>
<feature type="transmembrane region" description="Helical" evidence="6">
    <location>
        <begin position="25"/>
        <end position="45"/>
    </location>
</feature>
<dbReference type="OrthoDB" id="9787279at2"/>
<feature type="transmembrane region" description="Helical" evidence="6">
    <location>
        <begin position="100"/>
        <end position="125"/>
    </location>
</feature>
<protein>
    <submittedName>
        <fullName evidence="7">Cytosine permease</fullName>
    </submittedName>
</protein>
<dbReference type="KEGG" id="clt:CM240_1065"/>
<gene>
    <name evidence="7" type="primary">codB</name>
    <name evidence="7" type="ORF">CM240_1065</name>
</gene>
<dbReference type="GO" id="GO:0005886">
    <property type="term" value="C:plasma membrane"/>
    <property type="evidence" value="ECO:0007669"/>
    <property type="project" value="TreeGrafter"/>
</dbReference>
<keyword evidence="3 6" id="KW-0812">Transmembrane</keyword>
<evidence type="ECO:0000256" key="5">
    <source>
        <dbReference type="ARBA" id="ARBA00023136"/>
    </source>
</evidence>
<keyword evidence="8" id="KW-1185">Reference proteome</keyword>
<accession>W6RX71</accession>